<dbReference type="OrthoDB" id="2157530at2759"/>
<sequence length="809" mass="91533">MQSSDAAAASTRYPANIALYNIRRSHDGCSAFIPKLTLEHNAFLPLDTVNKPLPNNRRSDRRENSSSYGSQDQLKATPTVQKINGKRLYQYSPLQPASIRILTLEPGTADELLHGSLAAHQLTTTQYSAISYAWGGPQRSQAIAIGHDSILDITTSAYKALLRFRHPTRAVQLWIDSICINQTDLEEKSAQVAVMGEVYKRASKVLVWLGEASETDALALWAVARLAQAWSDYEAMKKRGHGDQNTQASIARQALGTFFYNGRCPCCQEPCHWKQKTLEKSSNHTDLYLEVDQSLQVLFSKTYFTRLWPVQEVCLAARCTFYTGPHHVEFQTVYDALTMFTTLQLRMFTHRRLFRLMHQYISSRRQSPLEAPRTRLLDVLAATHHLQVGEPRDRIYAVYALVNPTTLATMRPNYETPMHQFWTEVSVHLLESPPTTSSHASVVLAMAVVQRFPQTFSYDSTTDQSDDDQVNDIKSGTKHLPSWVPDLSSHAEHMWAQLPSYQSRCDCFSAAGRGHLDLGPREEVGILSIKGHLLTRVVEIYHQPRHLAGLEADPIRWRNKKIRKLKHEDLQPDVREGTDASSYALQRPNAFNNHQRDVKGQLRRNIKFEEFYGCLTFARSSGAFAGLDGADESKQRSCARDMIAFLQQANNIKPSRSNAGDPALRQDFEDRFLRHTAPRTIYDVSSTATQSREHDDVQHRWTSYVPDPGRTHDVTVLQRSIAAEIFNECFTESWTHARRLAMFSDGKMGWVGGACNAGDSIMLLDGAPVPFAFAERLDGTFINHGDVYVQGFMHGEGWDPHMAKWLKIR</sequence>
<dbReference type="AlphaFoldDB" id="A0A6H0XPG0"/>
<accession>A0A6H0XPG0</accession>
<dbReference type="PANTHER" id="PTHR24148:SF64">
    <property type="entry name" value="HETEROKARYON INCOMPATIBILITY DOMAIN-CONTAINING PROTEIN"/>
    <property type="match status" value="1"/>
</dbReference>
<reference evidence="3 4" key="1">
    <citation type="journal article" date="2016" name="Sci. Rep.">
        <title>Peltaster fructicola genome reveals evolution from an invasive phytopathogen to an ectophytic parasite.</title>
        <authorList>
            <person name="Xu C."/>
            <person name="Chen H."/>
            <person name="Gleason M.L."/>
            <person name="Xu J.R."/>
            <person name="Liu H."/>
            <person name="Zhang R."/>
            <person name="Sun G."/>
        </authorList>
    </citation>
    <scope>NUCLEOTIDE SEQUENCE [LARGE SCALE GENOMIC DNA]</scope>
    <source>
        <strain evidence="3 4">LNHT1506</strain>
    </source>
</reference>
<feature type="domain" description="Heterokaryon incompatibility" evidence="2">
    <location>
        <begin position="127"/>
        <end position="312"/>
    </location>
</feature>
<name>A0A6H0XPG0_9PEZI</name>
<organism evidence="3 4">
    <name type="scientific">Peltaster fructicola</name>
    <dbReference type="NCBI Taxonomy" id="286661"/>
    <lineage>
        <taxon>Eukaryota</taxon>
        <taxon>Fungi</taxon>
        <taxon>Dikarya</taxon>
        <taxon>Ascomycota</taxon>
        <taxon>Pezizomycotina</taxon>
        <taxon>Dothideomycetes</taxon>
        <taxon>Dothideomycetes incertae sedis</taxon>
        <taxon>Peltaster</taxon>
    </lineage>
</organism>
<proteinExistence type="predicted"/>
<dbReference type="PANTHER" id="PTHR24148">
    <property type="entry name" value="ANKYRIN REPEAT DOMAIN-CONTAINING PROTEIN 39 HOMOLOG-RELATED"/>
    <property type="match status" value="1"/>
</dbReference>
<dbReference type="Pfam" id="PF06985">
    <property type="entry name" value="HET"/>
    <property type="match status" value="1"/>
</dbReference>
<gene>
    <name evidence="3" type="ORF">AMS68_002131</name>
</gene>
<dbReference type="InterPro" id="IPR052895">
    <property type="entry name" value="HetReg/Transcr_Mod"/>
</dbReference>
<protein>
    <recommendedName>
        <fullName evidence="2">Heterokaryon incompatibility domain-containing protein</fullName>
    </recommendedName>
</protein>
<evidence type="ECO:0000313" key="3">
    <source>
        <dbReference type="EMBL" id="QIW96613.1"/>
    </source>
</evidence>
<keyword evidence="4" id="KW-1185">Reference proteome</keyword>
<evidence type="ECO:0000259" key="2">
    <source>
        <dbReference type="Pfam" id="PF06985"/>
    </source>
</evidence>
<dbReference type="EMBL" id="CP051140">
    <property type="protein sequence ID" value="QIW96613.1"/>
    <property type="molecule type" value="Genomic_DNA"/>
</dbReference>
<evidence type="ECO:0000256" key="1">
    <source>
        <dbReference type="SAM" id="MobiDB-lite"/>
    </source>
</evidence>
<dbReference type="Proteomes" id="UP000503462">
    <property type="component" value="Chromosome 2"/>
</dbReference>
<evidence type="ECO:0000313" key="4">
    <source>
        <dbReference type="Proteomes" id="UP000503462"/>
    </source>
</evidence>
<dbReference type="InterPro" id="IPR010730">
    <property type="entry name" value="HET"/>
</dbReference>
<feature type="region of interest" description="Disordered" evidence="1">
    <location>
        <begin position="47"/>
        <end position="76"/>
    </location>
</feature>